<feature type="active site" description="Tele-phosphohistidine intermediate" evidence="1">
    <location>
        <position position="9"/>
    </location>
</feature>
<dbReference type="Gene3D" id="3.40.50.1240">
    <property type="entry name" value="Phosphoglycerate mutase-like"/>
    <property type="match status" value="1"/>
</dbReference>
<dbReference type="SMART" id="SM00855">
    <property type="entry name" value="PGAM"/>
    <property type="match status" value="1"/>
</dbReference>
<dbReference type="RefSeq" id="WP_107557299.1">
    <property type="nucleotide sequence ID" value="NZ_CANQVP010000020.1"/>
</dbReference>
<protein>
    <submittedName>
        <fullName evidence="3">Histidine phosphatase family protein</fullName>
    </submittedName>
</protein>
<dbReference type="GO" id="GO:0006003">
    <property type="term" value="P:fructose 2,6-bisphosphate metabolic process"/>
    <property type="evidence" value="ECO:0007669"/>
    <property type="project" value="InterPro"/>
</dbReference>
<feature type="binding site" evidence="2">
    <location>
        <begin position="8"/>
        <end position="15"/>
    </location>
    <ligand>
        <name>substrate</name>
    </ligand>
</feature>
<dbReference type="GO" id="GO:0005737">
    <property type="term" value="C:cytoplasm"/>
    <property type="evidence" value="ECO:0007669"/>
    <property type="project" value="TreeGrafter"/>
</dbReference>
<dbReference type="SUPFAM" id="SSF53254">
    <property type="entry name" value="Phosphoglycerate mutase-like"/>
    <property type="match status" value="1"/>
</dbReference>
<feature type="binding site" evidence="2">
    <location>
        <position position="58"/>
    </location>
    <ligand>
        <name>substrate</name>
    </ligand>
</feature>
<feature type="active site" description="Proton donor/acceptor" evidence="1">
    <location>
        <position position="82"/>
    </location>
</feature>
<dbReference type="InterPro" id="IPR003094">
    <property type="entry name" value="6Pfruct_kin"/>
</dbReference>
<dbReference type="InterPro" id="IPR050275">
    <property type="entry name" value="PGM_Phosphatase"/>
</dbReference>
<dbReference type="InterPro" id="IPR013078">
    <property type="entry name" value="His_Pase_superF_clade-1"/>
</dbReference>
<sequence length="197" mass="22666">MTNIYFLRHGETDWNVMGRIQGRTDIQLNDNGVRQAKESSEFLSDFNIDCIITSPLKRAKDTAEIVREKLNVELIEMEEFIELSFGDAEGMTLVERLELYPDRIYPNQEEDESIKARFFKGLNTVHQKYNNKNVLIVSHGAFINAILYHYSNGEIGTGKIKLTNGGITSLKMSDDKVEILEYNQINHLSQYNRIGEI</sequence>
<gene>
    <name evidence="3" type="ORF">BU072_11780</name>
</gene>
<dbReference type="InterPro" id="IPR029033">
    <property type="entry name" value="His_PPase_superfam"/>
</dbReference>
<dbReference type="PIRSF" id="PIRSF000709">
    <property type="entry name" value="6PFK_2-Ptase"/>
    <property type="match status" value="1"/>
</dbReference>
<accession>A0A2T4PQW5</accession>
<dbReference type="PANTHER" id="PTHR48100">
    <property type="entry name" value="BROAD-SPECIFICITY PHOSPHATASE YOR283W-RELATED"/>
    <property type="match status" value="1"/>
</dbReference>
<dbReference type="STRING" id="1167632.GCA_000286335_02336"/>
<evidence type="ECO:0000313" key="4">
    <source>
        <dbReference type="Proteomes" id="UP000241209"/>
    </source>
</evidence>
<evidence type="ECO:0000313" key="3">
    <source>
        <dbReference type="EMBL" id="PTI28349.1"/>
    </source>
</evidence>
<dbReference type="GO" id="GO:0005524">
    <property type="term" value="F:ATP binding"/>
    <property type="evidence" value="ECO:0007669"/>
    <property type="project" value="InterPro"/>
</dbReference>
<evidence type="ECO:0000256" key="2">
    <source>
        <dbReference type="PIRSR" id="PIRSR613078-2"/>
    </source>
</evidence>
<dbReference type="PRINTS" id="PR00991">
    <property type="entry name" value="6PFRUCTKNASE"/>
</dbReference>
<proteinExistence type="predicted"/>
<dbReference type="Pfam" id="PF00300">
    <property type="entry name" value="His_Phos_1"/>
    <property type="match status" value="1"/>
</dbReference>
<organism evidence="3 4">
    <name type="scientific">Mammaliicoccus vitulinus</name>
    <dbReference type="NCBI Taxonomy" id="71237"/>
    <lineage>
        <taxon>Bacteria</taxon>
        <taxon>Bacillati</taxon>
        <taxon>Bacillota</taxon>
        <taxon>Bacilli</taxon>
        <taxon>Bacillales</taxon>
        <taxon>Staphylococcaceae</taxon>
        <taxon>Mammaliicoccus</taxon>
    </lineage>
</organism>
<dbReference type="AlphaFoldDB" id="A0A2T4PQW5"/>
<dbReference type="CDD" id="cd07067">
    <property type="entry name" value="HP_PGM_like"/>
    <property type="match status" value="1"/>
</dbReference>
<comment type="caution">
    <text evidence="3">The sequence shown here is derived from an EMBL/GenBank/DDBJ whole genome shotgun (WGS) entry which is preliminary data.</text>
</comment>
<dbReference type="EMBL" id="PZFK01000030">
    <property type="protein sequence ID" value="PTI28349.1"/>
    <property type="molecule type" value="Genomic_DNA"/>
</dbReference>
<name>A0A2T4PQW5_9STAP</name>
<reference evidence="3 4" key="1">
    <citation type="journal article" date="2016" name="Front. Microbiol.">
        <title>Comprehensive Phylogenetic Analysis of Bovine Non-aureus Staphylococci Species Based on Whole-Genome Sequencing.</title>
        <authorList>
            <person name="Naushad S."/>
            <person name="Barkema H.W."/>
            <person name="Luby C."/>
            <person name="Condas L.A."/>
            <person name="Nobrega D.B."/>
            <person name="Carson D.A."/>
            <person name="De Buck J."/>
        </authorList>
    </citation>
    <scope>NUCLEOTIDE SEQUENCE [LARGE SCALE GENOMIC DNA]</scope>
    <source>
        <strain evidence="3 4">SNUC 2204</strain>
    </source>
</reference>
<dbReference type="PANTHER" id="PTHR48100:SF59">
    <property type="entry name" value="ADENOSYLCOBALAMIN_ALPHA-RIBAZOLE PHOSPHATASE"/>
    <property type="match status" value="1"/>
</dbReference>
<evidence type="ECO:0000256" key="1">
    <source>
        <dbReference type="PIRSR" id="PIRSR613078-1"/>
    </source>
</evidence>
<dbReference type="Proteomes" id="UP000241209">
    <property type="component" value="Unassembled WGS sequence"/>
</dbReference>
<dbReference type="GO" id="GO:0016791">
    <property type="term" value="F:phosphatase activity"/>
    <property type="evidence" value="ECO:0007669"/>
    <property type="project" value="TreeGrafter"/>
</dbReference>
<dbReference type="OrthoDB" id="9782128at2"/>